<keyword evidence="4" id="KW-1185">Reference proteome</keyword>
<organism evidence="3 4">
    <name type="scientific">Acetatifactor muris</name>
    <dbReference type="NCBI Taxonomy" id="879566"/>
    <lineage>
        <taxon>Bacteria</taxon>
        <taxon>Bacillati</taxon>
        <taxon>Bacillota</taxon>
        <taxon>Clostridia</taxon>
        <taxon>Lachnospirales</taxon>
        <taxon>Lachnospiraceae</taxon>
        <taxon>Acetatifactor</taxon>
    </lineage>
</organism>
<dbReference type="InterPro" id="IPR046462">
    <property type="entry name" value="TerL_nuclease"/>
</dbReference>
<dbReference type="InterPro" id="IPR027417">
    <property type="entry name" value="P-loop_NTPase"/>
</dbReference>
<name>A0A2K4ZKH9_9FIRM</name>
<dbReference type="GO" id="GO:0004519">
    <property type="term" value="F:endonuclease activity"/>
    <property type="evidence" value="ECO:0007669"/>
    <property type="project" value="InterPro"/>
</dbReference>
<dbReference type="OrthoDB" id="9760250at2"/>
<evidence type="ECO:0000259" key="2">
    <source>
        <dbReference type="Pfam" id="PF20441"/>
    </source>
</evidence>
<dbReference type="InterPro" id="IPR046461">
    <property type="entry name" value="TerL_ATPase"/>
</dbReference>
<evidence type="ECO:0000259" key="1">
    <source>
        <dbReference type="Pfam" id="PF03354"/>
    </source>
</evidence>
<accession>A0A2K4ZKH9</accession>
<dbReference type="AlphaFoldDB" id="A0A2K4ZKH9"/>
<feature type="domain" description="Terminase large subunit-like endonuclease" evidence="2">
    <location>
        <begin position="264"/>
        <end position="535"/>
    </location>
</feature>
<reference evidence="3 4" key="1">
    <citation type="submission" date="2018-01" db="EMBL/GenBank/DDBJ databases">
        <authorList>
            <person name="Gaut B.S."/>
            <person name="Morton B.R."/>
            <person name="Clegg M.T."/>
            <person name="Duvall M.R."/>
        </authorList>
    </citation>
    <scope>NUCLEOTIDE SEQUENCE [LARGE SCALE GENOMIC DNA]</scope>
    <source>
        <strain evidence="3">GP69</strain>
    </source>
</reference>
<dbReference type="EMBL" id="OFSM01000021">
    <property type="protein sequence ID" value="SOY30981.1"/>
    <property type="molecule type" value="Genomic_DNA"/>
</dbReference>
<dbReference type="Pfam" id="PF03354">
    <property type="entry name" value="TerL_ATPase"/>
    <property type="match status" value="1"/>
</dbReference>
<gene>
    <name evidence="3" type="ORF">AMURIS_03715</name>
</gene>
<dbReference type="Pfam" id="PF20441">
    <property type="entry name" value="TerL_nuclease"/>
    <property type="match status" value="1"/>
</dbReference>
<evidence type="ECO:0000313" key="3">
    <source>
        <dbReference type="EMBL" id="SOY30981.1"/>
    </source>
</evidence>
<dbReference type="PANTHER" id="PTHR41287">
    <property type="match status" value="1"/>
</dbReference>
<dbReference type="PANTHER" id="PTHR41287:SF1">
    <property type="entry name" value="PROTEIN YMFN"/>
    <property type="match status" value="1"/>
</dbReference>
<dbReference type="InterPro" id="IPR005021">
    <property type="entry name" value="Terminase_largesu-like"/>
</dbReference>
<evidence type="ECO:0000313" key="4">
    <source>
        <dbReference type="Proteomes" id="UP000236311"/>
    </source>
</evidence>
<feature type="domain" description="Terminase large subunit-like ATPase" evidence="1">
    <location>
        <begin position="75"/>
        <end position="246"/>
    </location>
</feature>
<sequence length="551" mass="63225">MLPYKNYIYEYHAKIKSGEIVAGKWIKAIYKIIVDGLEKQEYFFNAKAANKAIKFIENFCHHSKGRSDLIKLELWQKAIISVIFGIQDTEKVRVFREIFIVIGRKNGKSLFASAIIAYMAFLEPEYGQEIYCLAPKLDQAALVYDGFHKMVKAEPELLELARKRRSDIYIEETESFVKPIAFNARKSDGFNPQLVVCDEMAAWRGDAGLKQYEVMKSALGARTQPMILSISTAGYENDGIYDELMKRSTSFLKGNSKERRLLPFIYMIDDVEKWNDIEELKKANPNMGVSVKEGFFIDEIAVAEGSLSKKAEFLCKYCNIKQNSSIAWLEYMTVDRAGVEKTLEDFRDCYAVGGIDLSQTTDLTAASVVIEKGGVLYSFTQFFMPKDRIESLQATDGVPYDIFVKKGLITLSGENYVDYHDVYNWFIMLLEVYGIRPLKIGYDRYSAQYLVNDMKNYGFHMDDVHQGENLTPVIREFEGIIKDGNFKIAENSLQKTHFLNVALKHNMETRKFRPVKIEQRAHIDGFVSVIDAMTVRQKYWEECGELLKNAA</sequence>
<dbReference type="Proteomes" id="UP000236311">
    <property type="component" value="Unassembled WGS sequence"/>
</dbReference>
<proteinExistence type="predicted"/>
<dbReference type="Gene3D" id="3.40.50.300">
    <property type="entry name" value="P-loop containing nucleotide triphosphate hydrolases"/>
    <property type="match status" value="1"/>
</dbReference>
<protein>
    <submittedName>
        <fullName evidence="3">Phage Terminase</fullName>
    </submittedName>
</protein>
<dbReference type="RefSeq" id="WP_103240999.1">
    <property type="nucleotide sequence ID" value="NZ_JANJZD010000045.1"/>
</dbReference>